<keyword evidence="2" id="KW-1185">Reference proteome</keyword>
<evidence type="ECO:0000313" key="1">
    <source>
        <dbReference type="EMBL" id="MBW8191397.1"/>
    </source>
</evidence>
<dbReference type="Proteomes" id="UP001166251">
    <property type="component" value="Unassembled WGS sequence"/>
</dbReference>
<reference evidence="1" key="1">
    <citation type="submission" date="2021-07" db="EMBL/GenBank/DDBJ databases">
        <title>Neiella marina sp. nov., isolated from the intestinal content of sea cucumber Apostichopus japonicus.</title>
        <authorList>
            <person name="Bai X."/>
        </authorList>
    </citation>
    <scope>NUCLEOTIDE SEQUENCE</scope>
    <source>
        <strain evidence="1">126</strain>
    </source>
</reference>
<dbReference type="Pfam" id="PF14882">
    <property type="entry name" value="INT_rpt"/>
    <property type="match status" value="1"/>
</dbReference>
<name>A0ABS7EGC7_9GAMM</name>
<dbReference type="RefSeq" id="WP_220104080.1">
    <property type="nucleotide sequence ID" value="NZ_JAHZSS010000010.1"/>
</dbReference>
<protein>
    <submittedName>
        <fullName evidence="1">Uncharacterized protein</fullName>
    </submittedName>
</protein>
<accession>A0ABS7EGC7</accession>
<dbReference type="EMBL" id="JAHZSS010000010">
    <property type="protein sequence ID" value="MBW8191397.1"/>
    <property type="molecule type" value="Genomic_DNA"/>
</dbReference>
<dbReference type="InterPro" id="IPR028229">
    <property type="entry name" value="Integrase_rpt"/>
</dbReference>
<evidence type="ECO:0000313" key="2">
    <source>
        <dbReference type="Proteomes" id="UP001166251"/>
    </source>
</evidence>
<gene>
    <name evidence="1" type="ORF">K0504_10135</name>
</gene>
<comment type="caution">
    <text evidence="1">The sequence shown here is derived from an EMBL/GenBank/DDBJ whole genome shotgun (WGS) entry which is preliminary data.</text>
</comment>
<proteinExistence type="predicted"/>
<organism evidence="1 2">
    <name type="scientific">Neiella holothuriorum</name>
    <dbReference type="NCBI Taxonomy" id="2870530"/>
    <lineage>
        <taxon>Bacteria</taxon>
        <taxon>Pseudomonadati</taxon>
        <taxon>Pseudomonadota</taxon>
        <taxon>Gammaproteobacteria</taxon>
        <taxon>Alteromonadales</taxon>
        <taxon>Echinimonadaceae</taxon>
        <taxon>Neiella</taxon>
    </lineage>
</organism>
<sequence length="188" mass="21505">MSRSIEKCSFEQARRLVQLNGIASSRQYRAWENRPSELPADPAAYYSKTGDWSSWSEFTGSGHVSATQIGASYCGIEAATRYAHNIGASTVKAWREHIRSGSKPDNIPSCPDDVYRDQWTGWESFLAPKSNRFLEWPEALQAARDLGIRTQSEWRALGKDNKRPPFLPANPDKHYAQHWESWRHFLFA</sequence>